<dbReference type="Proteomes" id="UP000460416">
    <property type="component" value="Unassembled WGS sequence"/>
</dbReference>
<keyword evidence="1" id="KW-0802">TPR repeat</keyword>
<dbReference type="InterPro" id="IPR011990">
    <property type="entry name" value="TPR-like_helical_dom_sf"/>
</dbReference>
<dbReference type="RefSeq" id="WP_156276598.1">
    <property type="nucleotide sequence ID" value="NZ_BAABGI010000003.1"/>
</dbReference>
<accession>A0A7K1LQC1</accession>
<keyword evidence="5" id="KW-1185">Reference proteome</keyword>
<evidence type="ECO:0000256" key="2">
    <source>
        <dbReference type="SAM" id="SignalP"/>
    </source>
</evidence>
<comment type="caution">
    <text evidence="4">The sequence shown here is derived from an EMBL/GenBank/DDBJ whole genome shotgun (WGS) entry which is preliminary data.</text>
</comment>
<keyword evidence="4" id="KW-0378">Hydrolase</keyword>
<dbReference type="InterPro" id="IPR001466">
    <property type="entry name" value="Beta-lactam-related"/>
</dbReference>
<dbReference type="PANTHER" id="PTHR46825:SF9">
    <property type="entry name" value="BETA-LACTAMASE-RELATED DOMAIN-CONTAINING PROTEIN"/>
    <property type="match status" value="1"/>
</dbReference>
<dbReference type="EMBL" id="VJVW01000003">
    <property type="protein sequence ID" value="MUP42958.1"/>
    <property type="molecule type" value="Genomic_DNA"/>
</dbReference>
<feature type="domain" description="Beta-lactamase-related" evidence="3">
    <location>
        <begin position="50"/>
        <end position="337"/>
    </location>
</feature>
<dbReference type="Pfam" id="PF00144">
    <property type="entry name" value="Beta-lactamase"/>
    <property type="match status" value="1"/>
</dbReference>
<evidence type="ECO:0000313" key="5">
    <source>
        <dbReference type="Proteomes" id="UP000460416"/>
    </source>
</evidence>
<feature type="chain" id="PRO_5029447044" evidence="2">
    <location>
        <begin position="21"/>
        <end position="472"/>
    </location>
</feature>
<dbReference type="SUPFAM" id="SSF48452">
    <property type="entry name" value="TPR-like"/>
    <property type="match status" value="1"/>
</dbReference>
<dbReference type="InterPro" id="IPR050491">
    <property type="entry name" value="AmpC-like"/>
</dbReference>
<evidence type="ECO:0000259" key="3">
    <source>
        <dbReference type="Pfam" id="PF00144"/>
    </source>
</evidence>
<feature type="signal peptide" evidence="2">
    <location>
        <begin position="1"/>
        <end position="20"/>
    </location>
</feature>
<dbReference type="PANTHER" id="PTHR46825">
    <property type="entry name" value="D-ALANYL-D-ALANINE-CARBOXYPEPTIDASE/ENDOPEPTIDASE AMPH"/>
    <property type="match status" value="1"/>
</dbReference>
<dbReference type="InterPro" id="IPR012338">
    <property type="entry name" value="Beta-lactam/transpept-like"/>
</dbReference>
<dbReference type="PROSITE" id="PS50005">
    <property type="entry name" value="TPR"/>
    <property type="match status" value="1"/>
</dbReference>
<dbReference type="OrthoDB" id="9793489at2"/>
<proteinExistence type="predicted"/>
<evidence type="ECO:0000313" key="4">
    <source>
        <dbReference type="EMBL" id="MUP42958.1"/>
    </source>
</evidence>
<name>A0A7K1LQC1_9FLAO</name>
<organism evidence="4 5">
    <name type="scientific">Christiangramia aestuarii</name>
    <dbReference type="NCBI Taxonomy" id="1028746"/>
    <lineage>
        <taxon>Bacteria</taxon>
        <taxon>Pseudomonadati</taxon>
        <taxon>Bacteroidota</taxon>
        <taxon>Flavobacteriia</taxon>
        <taxon>Flavobacteriales</taxon>
        <taxon>Flavobacteriaceae</taxon>
        <taxon>Christiangramia</taxon>
    </lineage>
</organism>
<evidence type="ECO:0000256" key="1">
    <source>
        <dbReference type="PROSITE-ProRule" id="PRU00339"/>
    </source>
</evidence>
<dbReference type="SUPFAM" id="SSF56601">
    <property type="entry name" value="beta-lactamase/transpeptidase-like"/>
    <property type="match status" value="1"/>
</dbReference>
<dbReference type="AlphaFoldDB" id="A0A7K1LQC1"/>
<dbReference type="GO" id="GO:0016787">
    <property type="term" value="F:hydrolase activity"/>
    <property type="evidence" value="ECO:0007669"/>
    <property type="project" value="UniProtKB-KW"/>
</dbReference>
<keyword evidence="2" id="KW-0732">Signal</keyword>
<protein>
    <submittedName>
        <fullName evidence="4">Serine hydrolase</fullName>
    </submittedName>
</protein>
<reference evidence="4 5" key="1">
    <citation type="submission" date="2019-07" db="EMBL/GenBank/DDBJ databases">
        <title>Gramella aestuarii sp. nov., isolated from a tidal flat, and emended description of Gramella echinicola.</title>
        <authorList>
            <person name="Liu L."/>
        </authorList>
    </citation>
    <scope>NUCLEOTIDE SEQUENCE [LARGE SCALE GENOMIC DNA]</scope>
    <source>
        <strain evidence="4 5">BS12</strain>
    </source>
</reference>
<dbReference type="InterPro" id="IPR019734">
    <property type="entry name" value="TPR_rpt"/>
</dbReference>
<feature type="repeat" description="TPR" evidence="1">
    <location>
        <begin position="424"/>
        <end position="457"/>
    </location>
</feature>
<dbReference type="Gene3D" id="1.25.40.10">
    <property type="entry name" value="Tetratricopeptide repeat domain"/>
    <property type="match status" value="1"/>
</dbReference>
<sequence length="472" mass="53774">MIYRNFFIVILAFFSLNTFGQEIPAEVETEIQRRTQLEINPSMSIGLLLPGGETRFYNYGKLDDSGKKADSLTFYEIGSITKTFTAYLAKEYLQEDLNTSLAFFFPEIKNKALQNTKIFQLRNHTSGVPRLSDNFSPANWADPYQDYSNEKLNTELEDLKFVADSLKSWSYSNFGYGILGRTIEKKTGKDFESLMGDFLDEAGLKKTVFDHSSLKDAELATPTNIGIKNFYWHLNGPSKYAGALISNTSDLIEYLKFQKRNNEIFSSELISEAIPTGIRNMGHGELYFKEGWFIMKPEPGTEILIHNGGTGGFTSFTGYNKSTGTGVVILSNSVSLNDDIGLKLIYPEFNLNRPQRSIAYDLAEFIEMGKTEDLLSRYKNMKNEGKLVKIVDIYWLERLNYGKGNWEVSDQLSDIMVLELPEDWEVWDIKGQNKERLQDYESAAEAYQKALGLAPDNAQLQRKIEKVEKQLN</sequence>
<gene>
    <name evidence="4" type="ORF">FLP08_10255</name>
</gene>
<dbReference type="Gene3D" id="3.40.710.10">
    <property type="entry name" value="DD-peptidase/beta-lactamase superfamily"/>
    <property type="match status" value="1"/>
</dbReference>